<sequence length="408" mass="42161">MKRILVVETGAGFGGALTSLASLLSRLDASRFEVHLLTAYPQDCIRPGGAVGRVEILPRERRYGPGTVVEAALRPVLGRRAGNAAFLVDLTTTGRRFAASVAAYARLHGIDVIQGNNGILINDAVILAARRAGLPCVVHARGGEYPSRLGSWLAESVARVLAVSGYVAETVAALGLPAGRIVAVPEGLDAEAFARGADGRAFRARHGLPADLPLVGLVACLVDWKGQDVFLEACAEALPGNGAGAVVVGAEPDGSGRELARLREKARALGLGERVWFTGHEADVASAMDACQVVVHASTSPEPFGRVLLEAMALGRPVIATGAGGPKEVIEPGIDGLLVPPGDATAMAGAMRLLLGDAGLRERLGQAGLRKVRERYTLAGHVDTVAGVWDELAPGLARAACFRTGGVG</sequence>
<dbReference type="EMBL" id="JH600068">
    <property type="protein sequence ID" value="EIG54171.1"/>
    <property type="molecule type" value="Genomic_DNA"/>
</dbReference>
<dbReference type="PANTHER" id="PTHR12526">
    <property type="entry name" value="GLYCOSYLTRANSFERASE"/>
    <property type="match status" value="1"/>
</dbReference>
<organism evidence="5">
    <name type="scientific">Desulfovibrio sp. U5L</name>
    <dbReference type="NCBI Taxonomy" id="596152"/>
    <lineage>
        <taxon>Bacteria</taxon>
        <taxon>Pseudomonadati</taxon>
        <taxon>Thermodesulfobacteriota</taxon>
        <taxon>Desulfovibrionia</taxon>
        <taxon>Desulfovibrionales</taxon>
        <taxon>Desulfovibrionaceae</taxon>
        <taxon>Desulfovibrio</taxon>
    </lineage>
</organism>
<name>I2Q315_9BACT</name>
<dbReference type="AlphaFoldDB" id="I2Q315"/>
<dbReference type="Pfam" id="PF00534">
    <property type="entry name" value="Glycos_transf_1"/>
    <property type="match status" value="1"/>
</dbReference>
<evidence type="ECO:0000259" key="4">
    <source>
        <dbReference type="Pfam" id="PF13439"/>
    </source>
</evidence>
<dbReference type="SUPFAM" id="SSF53756">
    <property type="entry name" value="UDP-Glycosyltransferase/glycogen phosphorylase"/>
    <property type="match status" value="1"/>
</dbReference>
<dbReference type="Gene3D" id="3.40.50.2000">
    <property type="entry name" value="Glycogen Phosphorylase B"/>
    <property type="match status" value="2"/>
</dbReference>
<proteinExistence type="predicted"/>
<gene>
    <name evidence="5" type="ORF">DesU5LDRAFT_2515</name>
</gene>
<evidence type="ECO:0000256" key="1">
    <source>
        <dbReference type="ARBA" id="ARBA00022676"/>
    </source>
</evidence>
<keyword evidence="2 5" id="KW-0808">Transferase</keyword>
<dbReference type="OrthoDB" id="5490290at2"/>
<evidence type="ECO:0000313" key="5">
    <source>
        <dbReference type="EMBL" id="EIG54171.1"/>
    </source>
</evidence>
<keyword evidence="1" id="KW-0328">Glycosyltransferase</keyword>
<evidence type="ECO:0000259" key="3">
    <source>
        <dbReference type="Pfam" id="PF00534"/>
    </source>
</evidence>
<feature type="domain" description="Glycosyl transferase family 1" evidence="3">
    <location>
        <begin position="201"/>
        <end position="368"/>
    </location>
</feature>
<dbReference type="GO" id="GO:0016757">
    <property type="term" value="F:glycosyltransferase activity"/>
    <property type="evidence" value="ECO:0007669"/>
    <property type="project" value="UniProtKB-KW"/>
</dbReference>
<dbReference type="HOGENOM" id="CLU_009583_0_4_7"/>
<dbReference type="Pfam" id="PF13439">
    <property type="entry name" value="Glyco_transf_4"/>
    <property type="match status" value="1"/>
</dbReference>
<dbReference type="InterPro" id="IPR028098">
    <property type="entry name" value="Glyco_trans_4-like_N"/>
</dbReference>
<feature type="domain" description="Glycosyltransferase subfamily 4-like N-terminal" evidence="4">
    <location>
        <begin position="14"/>
        <end position="191"/>
    </location>
</feature>
<dbReference type="PANTHER" id="PTHR12526:SF510">
    <property type="entry name" value="D-INOSITOL 3-PHOSPHATE GLYCOSYLTRANSFERASE"/>
    <property type="match status" value="1"/>
</dbReference>
<protein>
    <submittedName>
        <fullName evidence="5">Glycosyltransferase</fullName>
    </submittedName>
</protein>
<dbReference type="CDD" id="cd03801">
    <property type="entry name" value="GT4_PimA-like"/>
    <property type="match status" value="1"/>
</dbReference>
<evidence type="ECO:0000256" key="2">
    <source>
        <dbReference type="ARBA" id="ARBA00022679"/>
    </source>
</evidence>
<dbReference type="InterPro" id="IPR001296">
    <property type="entry name" value="Glyco_trans_1"/>
</dbReference>
<dbReference type="STRING" id="596152.DesU5LDRAFT_2515"/>
<dbReference type="eggNOG" id="COG0438">
    <property type="taxonomic scope" value="Bacteria"/>
</dbReference>
<reference evidence="5" key="1">
    <citation type="submission" date="2011-11" db="EMBL/GenBank/DDBJ databases">
        <title>Improved High-Quality Draft sequence of Desulfovibrio sp. U5L.</title>
        <authorList>
            <consortium name="US DOE Joint Genome Institute"/>
            <person name="Lucas S."/>
            <person name="Han J."/>
            <person name="Lapidus A."/>
            <person name="Cheng J.-F."/>
            <person name="Goodwin L."/>
            <person name="Pitluck S."/>
            <person name="Peters L."/>
            <person name="Ovchinnikova G."/>
            <person name="Held B."/>
            <person name="Detter J.C."/>
            <person name="Han C."/>
            <person name="Tapia R."/>
            <person name="Land M."/>
            <person name="Hauser L."/>
            <person name="Kyrpides N."/>
            <person name="Ivanova N."/>
            <person name="Pagani I."/>
            <person name="Gabster J."/>
            <person name="Walker C."/>
            <person name="Stolyar S."/>
            <person name="Stahl D."/>
            <person name="Arkin A."/>
            <person name="Dehal P."/>
            <person name="Hazen T."/>
            <person name="Woyke T."/>
        </authorList>
    </citation>
    <scope>NUCLEOTIDE SEQUENCE [LARGE SCALE GENOMIC DNA]</scope>
    <source>
        <strain evidence="5">U5L</strain>
    </source>
</reference>
<accession>I2Q315</accession>